<proteinExistence type="predicted"/>
<dbReference type="Pfam" id="PF01882">
    <property type="entry name" value="DUF58"/>
    <property type="match status" value="1"/>
</dbReference>
<name>M0BDL2_9EURY</name>
<dbReference type="InterPro" id="IPR002881">
    <property type="entry name" value="DUF58"/>
</dbReference>
<keyword evidence="3" id="KW-1185">Reference proteome</keyword>
<feature type="domain" description="DUF58" evidence="1">
    <location>
        <begin position="195"/>
        <end position="368"/>
    </location>
</feature>
<dbReference type="AlphaFoldDB" id="M0BDL2"/>
<dbReference type="RefSeq" id="WP_007704076.1">
    <property type="nucleotide sequence ID" value="NZ_AOIQ01000021.1"/>
</dbReference>
<dbReference type="InterPro" id="IPR013783">
    <property type="entry name" value="Ig-like_fold"/>
</dbReference>
<accession>M0BDL2</accession>
<sequence length="419" mass="45245">MIRRRTGRWNVTVIVALSAIAVGVLLAKPVVALLAIPAIVFTGYSHVTREPVVSLSADHQVAPTDPAHGESVEVTVTVRNEGPQPLADVRMLDGVPPMLSVRDGSPRHGAVLGPGESTTFSYRVEAKHGVHRFEPVTAVVREVSGRLVMVTTLSTSAAISCRSPIRTIPLERAVGNRPGATAGATTGSGVEFSKVRSYRFGDPPGRIDWNRYARSGALSTVSYREERTESVVLCVDARRECYLSAGPAEPHAVLYERVAAREVLDAVTAAGTPVGLSILSAESTWLAPGTCSHHVGTVERTLEDDTTLSLEPPDRRTEDGCVDAHVSTLQPAVRADWDVVLFSPLCDDVPVEISRRLRERGCSVAVVSPDVTSGHSLATAFSQLRRRNRMATLRRADVPVVDWDPETPLEPTIRRSVQR</sequence>
<evidence type="ECO:0000259" key="1">
    <source>
        <dbReference type="Pfam" id="PF01882"/>
    </source>
</evidence>
<dbReference type="STRING" id="1227490.C479_14498"/>
<gene>
    <name evidence="2" type="ORF">C479_14498</name>
</gene>
<evidence type="ECO:0000313" key="2">
    <source>
        <dbReference type="EMBL" id="ELZ08557.1"/>
    </source>
</evidence>
<dbReference type="Proteomes" id="UP000011560">
    <property type="component" value="Unassembled WGS sequence"/>
</dbReference>
<organism evidence="2 3">
    <name type="scientific">Halovivax asiaticus JCM 14624</name>
    <dbReference type="NCBI Taxonomy" id="1227490"/>
    <lineage>
        <taxon>Archaea</taxon>
        <taxon>Methanobacteriati</taxon>
        <taxon>Methanobacteriota</taxon>
        <taxon>Stenosarchaea group</taxon>
        <taxon>Halobacteria</taxon>
        <taxon>Halobacteriales</taxon>
        <taxon>Natrialbaceae</taxon>
        <taxon>Halovivax</taxon>
    </lineage>
</organism>
<dbReference type="EMBL" id="AOIQ01000021">
    <property type="protein sequence ID" value="ELZ08557.1"/>
    <property type="molecule type" value="Genomic_DNA"/>
</dbReference>
<comment type="caution">
    <text evidence="2">The sequence shown here is derived from an EMBL/GenBank/DDBJ whole genome shotgun (WGS) entry which is preliminary data.</text>
</comment>
<evidence type="ECO:0000313" key="3">
    <source>
        <dbReference type="Proteomes" id="UP000011560"/>
    </source>
</evidence>
<dbReference type="Gene3D" id="2.60.40.10">
    <property type="entry name" value="Immunoglobulins"/>
    <property type="match status" value="1"/>
</dbReference>
<dbReference type="PANTHER" id="PTHR33608">
    <property type="entry name" value="BLL2464 PROTEIN"/>
    <property type="match status" value="1"/>
</dbReference>
<protein>
    <recommendedName>
        <fullName evidence="1">DUF58 domain-containing protein</fullName>
    </recommendedName>
</protein>
<reference evidence="2 3" key="1">
    <citation type="journal article" date="2014" name="PLoS Genet.">
        <title>Phylogenetically driven sequencing of extremely halophilic archaea reveals strategies for static and dynamic osmo-response.</title>
        <authorList>
            <person name="Becker E.A."/>
            <person name="Seitzer P.M."/>
            <person name="Tritt A."/>
            <person name="Larsen D."/>
            <person name="Krusor M."/>
            <person name="Yao A.I."/>
            <person name="Wu D."/>
            <person name="Madern D."/>
            <person name="Eisen J.A."/>
            <person name="Darling A.E."/>
            <person name="Facciotti M.T."/>
        </authorList>
    </citation>
    <scope>NUCLEOTIDE SEQUENCE [LARGE SCALE GENOMIC DNA]</scope>
    <source>
        <strain evidence="2 3">JCM 14624</strain>
    </source>
</reference>
<dbReference type="PANTHER" id="PTHR33608:SF6">
    <property type="entry name" value="BLL2464 PROTEIN"/>
    <property type="match status" value="1"/>
</dbReference>
<dbReference type="OrthoDB" id="31512at2157"/>